<dbReference type="Proteomes" id="UP001334084">
    <property type="component" value="Chromosome 2"/>
</dbReference>
<name>A0AAX4J986_9MICR</name>
<evidence type="ECO:0000313" key="1">
    <source>
        <dbReference type="EMBL" id="WUR02500.1"/>
    </source>
</evidence>
<dbReference type="KEGG" id="vnx:VNE69_02027"/>
<sequence length="305" mass="36522">MLLYILLVVSSKFADNNQLISHNDAKKQYKKKKFVNIDFIDKKNEIIETQKKITSKRSCLSLKRTKNIKRPIPKVKIVELSEIESFVVFMKTQYHKNNNSVTEENTLNDEEKLNLFNNFLILWEKQKLELKGTLVNWKFYSKDKYSEYKNCYIRNSKWIKNYSEIIKKYFPQIECELEKAPIDEMSKKLITENLKSISRAMTYFEGLFPKYIHYGLHANLLKALYKLIIERFPLLFDYFNITERFINFYEIIINQHIRKVRDSNDLKIILKKMSNNLTKMLFSYKNYIHGAKEILILLGDLETSN</sequence>
<reference evidence="1" key="1">
    <citation type="journal article" date="2024" name="BMC Genomics">
        <title>Functional annotation of a divergent genome using sequence and structure-based similarity.</title>
        <authorList>
            <person name="Svedberg D."/>
            <person name="Winiger R.R."/>
            <person name="Berg A."/>
            <person name="Sharma H."/>
            <person name="Tellgren-Roth C."/>
            <person name="Debrunner-Vossbrinck B.A."/>
            <person name="Vossbrinck C.R."/>
            <person name="Barandun J."/>
        </authorList>
    </citation>
    <scope>NUCLEOTIDE SEQUENCE</scope>
    <source>
        <strain evidence="1">Illinois isolate</strain>
    </source>
</reference>
<dbReference type="GeneID" id="90540317"/>
<evidence type="ECO:0000313" key="2">
    <source>
        <dbReference type="Proteomes" id="UP001334084"/>
    </source>
</evidence>
<proteinExistence type="predicted"/>
<dbReference type="EMBL" id="CP142727">
    <property type="protein sequence ID" value="WUR02500.1"/>
    <property type="molecule type" value="Genomic_DNA"/>
</dbReference>
<dbReference type="AlphaFoldDB" id="A0AAX4J986"/>
<organism evidence="1 2">
    <name type="scientific">Vairimorpha necatrix</name>
    <dbReference type="NCBI Taxonomy" id="6039"/>
    <lineage>
        <taxon>Eukaryota</taxon>
        <taxon>Fungi</taxon>
        <taxon>Fungi incertae sedis</taxon>
        <taxon>Microsporidia</taxon>
        <taxon>Nosematidae</taxon>
        <taxon>Vairimorpha</taxon>
    </lineage>
</organism>
<accession>A0AAX4J986</accession>
<keyword evidence="2" id="KW-1185">Reference proteome</keyword>
<protein>
    <submittedName>
        <fullName evidence="1">Uncharacterized protein</fullName>
    </submittedName>
</protein>
<gene>
    <name evidence="1" type="ORF">VNE69_02027</name>
</gene>
<dbReference type="RefSeq" id="XP_065328645.1">
    <property type="nucleotide sequence ID" value="XM_065472573.1"/>
</dbReference>